<dbReference type="AlphaFoldDB" id="U1HPB6"/>
<dbReference type="OrthoDB" id="10442796at2759"/>
<protein>
    <submittedName>
        <fullName evidence="2">Uncharacterized protein</fullName>
    </submittedName>
</protein>
<dbReference type="Proteomes" id="UP000019373">
    <property type="component" value="Unassembled WGS sequence"/>
</dbReference>
<proteinExistence type="predicted"/>
<sequence length="275" mass="32503">MPSKSKRGAGNRSKTAKTGEALLAQLDADPRMPADYTMCQELCIYEEDDDDFARILFEFAQDPCNVELMQRNDTDSFWELANRFLTNETKLLFWPSFLIETQHKFFHNLLEAKFYHIFKFLSGLKVAGPEIYFQELNEDYGGPRNFEKCNKIKDSRIRSSELLEHVLQTHMEEDDYETLLKEKMKEYEEAEEDYEKWEKSGYQRKIWIKGGNTGVFVEAEDYWAGVHDDLLGSDVEDCVFYMVDSMLDRFSLFWSAPDLYIKWHFRFSSQDVHVP</sequence>
<feature type="coiled-coil region" evidence="1">
    <location>
        <begin position="173"/>
        <end position="200"/>
    </location>
</feature>
<evidence type="ECO:0000256" key="1">
    <source>
        <dbReference type="SAM" id="Coils"/>
    </source>
</evidence>
<evidence type="ECO:0000313" key="3">
    <source>
        <dbReference type="Proteomes" id="UP000019373"/>
    </source>
</evidence>
<evidence type="ECO:0000313" key="2">
    <source>
        <dbReference type="EMBL" id="ERF72225.1"/>
    </source>
</evidence>
<reference evidence="3" key="1">
    <citation type="journal article" date="2014" name="BMC Genomics">
        <title>Genome characteristics reveal the impact of lichenization on lichen-forming fungus Endocarpon pusillum Hedwig (Verrucariales, Ascomycota).</title>
        <authorList>
            <person name="Wang Y.-Y."/>
            <person name="Liu B."/>
            <person name="Zhang X.-Y."/>
            <person name="Zhou Q.-M."/>
            <person name="Zhang T."/>
            <person name="Li H."/>
            <person name="Yu Y.-F."/>
            <person name="Zhang X.-L."/>
            <person name="Hao X.-Y."/>
            <person name="Wang M."/>
            <person name="Wang L."/>
            <person name="Wei J.-C."/>
        </authorList>
    </citation>
    <scope>NUCLEOTIDE SEQUENCE [LARGE SCALE GENOMIC DNA]</scope>
    <source>
        <strain evidence="3">Z07020 / HMAS-L-300199</strain>
    </source>
</reference>
<dbReference type="RefSeq" id="XP_007802070.1">
    <property type="nucleotide sequence ID" value="XM_007803879.1"/>
</dbReference>
<gene>
    <name evidence="2" type="ORF">EPUS_02112</name>
</gene>
<organism evidence="2 3">
    <name type="scientific">Endocarpon pusillum (strain Z07020 / HMAS-L-300199)</name>
    <name type="common">Lichen-forming fungus</name>
    <dbReference type="NCBI Taxonomy" id="1263415"/>
    <lineage>
        <taxon>Eukaryota</taxon>
        <taxon>Fungi</taxon>
        <taxon>Dikarya</taxon>
        <taxon>Ascomycota</taxon>
        <taxon>Pezizomycotina</taxon>
        <taxon>Eurotiomycetes</taxon>
        <taxon>Chaetothyriomycetidae</taxon>
        <taxon>Verrucariales</taxon>
        <taxon>Verrucariaceae</taxon>
        <taxon>Endocarpon</taxon>
    </lineage>
</organism>
<keyword evidence="3" id="KW-1185">Reference proteome</keyword>
<dbReference type="HOGENOM" id="CLU_1012042_0_0_1"/>
<name>U1HPB6_ENDPU</name>
<dbReference type="GeneID" id="19237166"/>
<accession>U1HPB6</accession>
<keyword evidence="1" id="KW-0175">Coiled coil</keyword>
<dbReference type="EMBL" id="KE721111">
    <property type="protein sequence ID" value="ERF72225.1"/>
    <property type="molecule type" value="Genomic_DNA"/>
</dbReference>